<keyword evidence="10" id="KW-0675">Receptor</keyword>
<dbReference type="GO" id="GO:0006886">
    <property type="term" value="P:intracellular protein transport"/>
    <property type="evidence" value="ECO:0007669"/>
    <property type="project" value="InterPro"/>
</dbReference>
<dbReference type="GO" id="GO:0006816">
    <property type="term" value="P:calcium ion transport"/>
    <property type="evidence" value="ECO:0007669"/>
    <property type="project" value="TreeGrafter"/>
</dbReference>
<comment type="function">
    <text evidence="12">Accessory protein that interacts with and modulates the function of G-protein coupled receptors including calcitonin gene-related peptide type 1 receptor (CALCRL) and calcitonin receptor (CALCR). Required for the transport of CALCRL to the plasma membrane. Together with CALCRL, form the receptor complex for the calcitonin gene-related peptides CGRP1/CALCA and CGRP2/CALCB. Together with CALCR, form the AMYR1 receptor complex for amylin/IAPP and CGRP1/CALCA.</text>
</comment>
<comment type="subcellular location">
    <subcellularLocation>
        <location evidence="1">Cell membrane</location>
        <topology evidence="1">Single-pass type I membrane protein</topology>
    </subcellularLocation>
</comment>
<keyword evidence="17" id="KW-1185">Reference proteome</keyword>
<keyword evidence="3" id="KW-0813">Transport</keyword>
<dbReference type="GO" id="GO:0015026">
    <property type="term" value="F:coreceptor activity"/>
    <property type="evidence" value="ECO:0007669"/>
    <property type="project" value="InterPro"/>
</dbReference>
<evidence type="ECO:0000256" key="15">
    <source>
        <dbReference type="SAM" id="SignalP"/>
    </source>
</evidence>
<comment type="similarity">
    <text evidence="2">Belongs to the RAMP family.</text>
</comment>
<feature type="transmembrane region" description="Helical" evidence="14">
    <location>
        <begin position="111"/>
        <end position="132"/>
    </location>
</feature>
<evidence type="ECO:0000256" key="6">
    <source>
        <dbReference type="ARBA" id="ARBA00022729"/>
    </source>
</evidence>
<dbReference type="Ensembl" id="ENSPMGT00000014300.1">
    <property type="protein sequence ID" value="ENSPMGP00000013403.1"/>
    <property type="gene ID" value="ENSPMGG00000011033.1"/>
</dbReference>
<dbReference type="GO" id="GO:0005886">
    <property type="term" value="C:plasma membrane"/>
    <property type="evidence" value="ECO:0007669"/>
    <property type="project" value="UniProtKB-SubCell"/>
</dbReference>
<keyword evidence="9" id="KW-1015">Disulfide bond</keyword>
<evidence type="ECO:0000256" key="1">
    <source>
        <dbReference type="ARBA" id="ARBA00004251"/>
    </source>
</evidence>
<evidence type="ECO:0000256" key="4">
    <source>
        <dbReference type="ARBA" id="ARBA00022475"/>
    </source>
</evidence>
<evidence type="ECO:0000313" key="16">
    <source>
        <dbReference type="Ensembl" id="ENSPMGP00000013403.1"/>
    </source>
</evidence>
<dbReference type="GO" id="GO:0008277">
    <property type="term" value="P:regulation of G protein-coupled receptor signaling pathway"/>
    <property type="evidence" value="ECO:0007669"/>
    <property type="project" value="InterPro"/>
</dbReference>
<organism evidence="16 17">
    <name type="scientific">Periophthalmus magnuspinnatus</name>
    <dbReference type="NCBI Taxonomy" id="409849"/>
    <lineage>
        <taxon>Eukaryota</taxon>
        <taxon>Metazoa</taxon>
        <taxon>Chordata</taxon>
        <taxon>Craniata</taxon>
        <taxon>Vertebrata</taxon>
        <taxon>Euteleostomi</taxon>
        <taxon>Actinopterygii</taxon>
        <taxon>Neopterygii</taxon>
        <taxon>Teleostei</taxon>
        <taxon>Neoteleostei</taxon>
        <taxon>Acanthomorphata</taxon>
        <taxon>Gobiaria</taxon>
        <taxon>Gobiiformes</taxon>
        <taxon>Gobioidei</taxon>
        <taxon>Gobiidae</taxon>
        <taxon>Oxudercinae</taxon>
        <taxon>Periophthalmus</taxon>
    </lineage>
</organism>
<sequence>RASSRWRCCCFLFLSGPVRACGPEYLEAVDQFCLSRFSLDMAQLDQSQWCSWDDTLESYGELTNCSFVVALKLGCYWPNREVDAFFVSVHRKYFSDCALIGRLLRDPPTQVSGPFILGPVLVTLLMTALVVWRSKRSEGIV</sequence>
<evidence type="ECO:0000256" key="10">
    <source>
        <dbReference type="ARBA" id="ARBA00023170"/>
    </source>
</evidence>
<dbReference type="GO" id="GO:0072659">
    <property type="term" value="P:protein localization to plasma membrane"/>
    <property type="evidence" value="ECO:0007669"/>
    <property type="project" value="TreeGrafter"/>
</dbReference>
<dbReference type="InterPro" id="IPR006985">
    <property type="entry name" value="RAMP"/>
</dbReference>
<reference evidence="16" key="1">
    <citation type="submission" date="2025-08" db="UniProtKB">
        <authorList>
            <consortium name="Ensembl"/>
        </authorList>
    </citation>
    <scope>IDENTIFICATION</scope>
</reference>
<dbReference type="Gene3D" id="1.10.150.510">
    <property type="entry name" value="Receptor activity modifying family"/>
    <property type="match status" value="1"/>
</dbReference>
<evidence type="ECO:0000256" key="8">
    <source>
        <dbReference type="ARBA" id="ARBA00023136"/>
    </source>
</evidence>
<keyword evidence="8 14" id="KW-0472">Membrane</keyword>
<dbReference type="STRING" id="409849.ENSPMGP00000013403"/>
<dbReference type="Pfam" id="PF04901">
    <property type="entry name" value="RAMP"/>
    <property type="match status" value="1"/>
</dbReference>
<dbReference type="GO" id="GO:0009986">
    <property type="term" value="C:cell surface"/>
    <property type="evidence" value="ECO:0007669"/>
    <property type="project" value="TreeGrafter"/>
</dbReference>
<evidence type="ECO:0000256" key="7">
    <source>
        <dbReference type="ARBA" id="ARBA00022989"/>
    </source>
</evidence>
<evidence type="ECO:0000256" key="14">
    <source>
        <dbReference type="SAM" id="Phobius"/>
    </source>
</evidence>
<dbReference type="Proteomes" id="UP000261520">
    <property type="component" value="Unplaced"/>
</dbReference>
<keyword evidence="7 14" id="KW-1133">Transmembrane helix</keyword>
<keyword evidence="4" id="KW-1003">Cell membrane</keyword>
<keyword evidence="6 15" id="KW-0732">Signal</keyword>
<evidence type="ECO:0000256" key="11">
    <source>
        <dbReference type="ARBA" id="ARBA00041071"/>
    </source>
</evidence>
<feature type="signal peptide" evidence="15">
    <location>
        <begin position="1"/>
        <end position="20"/>
    </location>
</feature>
<evidence type="ECO:0000313" key="17">
    <source>
        <dbReference type="Proteomes" id="UP000261520"/>
    </source>
</evidence>
<dbReference type="GO" id="GO:0043235">
    <property type="term" value="C:receptor complex"/>
    <property type="evidence" value="ECO:0007669"/>
    <property type="project" value="TreeGrafter"/>
</dbReference>
<dbReference type="AlphaFoldDB" id="A0A3B4A8M6"/>
<evidence type="ECO:0000256" key="2">
    <source>
        <dbReference type="ARBA" id="ARBA00007087"/>
    </source>
</evidence>
<dbReference type="PANTHER" id="PTHR14076:SF3">
    <property type="entry name" value="RECEPTOR ACTIVITY-MODIFYING PROTEIN 1"/>
    <property type="match status" value="1"/>
</dbReference>
<evidence type="ECO:0000256" key="12">
    <source>
        <dbReference type="ARBA" id="ARBA00049570"/>
    </source>
</evidence>
<evidence type="ECO:0000256" key="5">
    <source>
        <dbReference type="ARBA" id="ARBA00022692"/>
    </source>
</evidence>
<comment type="subunit">
    <text evidence="13">Heterodimer of CALCRL and RAMP1; the interaction induces allosteric modulation of CALCRL function and CGRP1/CALCA and CGRP2/CALCB ligand specificity. Heterodimer of CALCR and RAMP1; interaction forms the AMYR1 receptor complex for amylin/IAPP and CGRP1/CALCA ligands.</text>
</comment>
<dbReference type="GO" id="GO:0031623">
    <property type="term" value="P:receptor internalization"/>
    <property type="evidence" value="ECO:0007669"/>
    <property type="project" value="TreeGrafter"/>
</dbReference>
<proteinExistence type="inferred from homology"/>
<reference evidence="16" key="2">
    <citation type="submission" date="2025-09" db="UniProtKB">
        <authorList>
            <consortium name="Ensembl"/>
        </authorList>
    </citation>
    <scope>IDENTIFICATION</scope>
</reference>
<evidence type="ECO:0000256" key="9">
    <source>
        <dbReference type="ARBA" id="ARBA00023157"/>
    </source>
</evidence>
<accession>A0A3B4A8M6</accession>
<feature type="chain" id="PRO_5017225062" description="Receptor activity-modifying protein 1" evidence="15">
    <location>
        <begin position="21"/>
        <end position="141"/>
    </location>
</feature>
<keyword evidence="5 14" id="KW-0812">Transmembrane</keyword>
<name>A0A3B4A8M6_9GOBI</name>
<dbReference type="GO" id="GO:0007186">
    <property type="term" value="P:G protein-coupled receptor signaling pathway"/>
    <property type="evidence" value="ECO:0007669"/>
    <property type="project" value="TreeGrafter"/>
</dbReference>
<protein>
    <recommendedName>
        <fullName evidence="11">Receptor activity-modifying protein 1</fullName>
    </recommendedName>
</protein>
<dbReference type="InterPro" id="IPR038126">
    <property type="entry name" value="RAMP_sf"/>
</dbReference>
<evidence type="ECO:0000256" key="3">
    <source>
        <dbReference type="ARBA" id="ARBA00022448"/>
    </source>
</evidence>
<evidence type="ECO:0000256" key="13">
    <source>
        <dbReference type="ARBA" id="ARBA00049674"/>
    </source>
</evidence>
<dbReference type="PANTHER" id="PTHR14076">
    <property type="entry name" value="RECEPTOR ACTIVITY MODIFYING PROTEIN RAMP"/>
    <property type="match status" value="1"/>
</dbReference>
<dbReference type="GO" id="GO:0032870">
    <property type="term" value="P:cellular response to hormone stimulus"/>
    <property type="evidence" value="ECO:0007669"/>
    <property type="project" value="TreeGrafter"/>
</dbReference>